<evidence type="ECO:0000313" key="1">
    <source>
        <dbReference type="EnsemblMetazoa" id="GPPI014547-PA"/>
    </source>
</evidence>
<dbReference type="EnsemblMetazoa" id="GPPI014547-RA">
    <property type="protein sequence ID" value="GPPI014547-PA"/>
    <property type="gene ID" value="GPPI014547"/>
</dbReference>
<dbReference type="VEuPathDB" id="VectorBase:GPPI014547"/>
<dbReference type="Proteomes" id="UP000092460">
    <property type="component" value="Unassembled WGS sequence"/>
</dbReference>
<name>A0A1B0B096_9MUSC</name>
<reference evidence="1" key="2">
    <citation type="submission" date="2020-05" db="UniProtKB">
        <authorList>
            <consortium name="EnsemblMetazoa"/>
        </authorList>
    </citation>
    <scope>IDENTIFICATION</scope>
    <source>
        <strain evidence="1">IAEA</strain>
    </source>
</reference>
<reference evidence="2" key="1">
    <citation type="submission" date="2015-01" db="EMBL/GenBank/DDBJ databases">
        <authorList>
            <person name="Aksoy S."/>
            <person name="Warren W."/>
            <person name="Wilson R.K."/>
        </authorList>
    </citation>
    <scope>NUCLEOTIDE SEQUENCE [LARGE SCALE GENOMIC DNA]</scope>
    <source>
        <strain evidence="2">IAEA</strain>
    </source>
</reference>
<protein>
    <submittedName>
        <fullName evidence="1">Uncharacterized protein</fullName>
    </submittedName>
</protein>
<dbReference type="AlphaFoldDB" id="A0A1B0B096"/>
<sequence>MCIVNVTRSLFETFSKVMHYSGGSFLSLPSSSYSTFGKAGEEKDQNYPVTKNICKVYDAFMKLLDFCKISFKTIAAALLFGRKGIAKKKSTKQQQTRNKAKIFAELFMVNEYISEN</sequence>
<proteinExistence type="predicted"/>
<evidence type="ECO:0000313" key="2">
    <source>
        <dbReference type="Proteomes" id="UP000092460"/>
    </source>
</evidence>
<dbReference type="EMBL" id="JXJN01006601">
    <property type="status" value="NOT_ANNOTATED_CDS"/>
    <property type="molecule type" value="Genomic_DNA"/>
</dbReference>
<accession>A0A1B0B096</accession>
<organism evidence="1 2">
    <name type="scientific">Glossina palpalis gambiensis</name>
    <dbReference type="NCBI Taxonomy" id="67801"/>
    <lineage>
        <taxon>Eukaryota</taxon>
        <taxon>Metazoa</taxon>
        <taxon>Ecdysozoa</taxon>
        <taxon>Arthropoda</taxon>
        <taxon>Hexapoda</taxon>
        <taxon>Insecta</taxon>
        <taxon>Pterygota</taxon>
        <taxon>Neoptera</taxon>
        <taxon>Endopterygota</taxon>
        <taxon>Diptera</taxon>
        <taxon>Brachycera</taxon>
        <taxon>Muscomorpha</taxon>
        <taxon>Hippoboscoidea</taxon>
        <taxon>Glossinidae</taxon>
        <taxon>Glossina</taxon>
    </lineage>
</organism>
<keyword evidence="2" id="KW-1185">Reference proteome</keyword>